<dbReference type="PANTHER" id="PTHR13236:SF0">
    <property type="entry name" value="CYTOPLASMIC DYNEIN 2 LIGHT INTERMEDIATE CHAIN 1"/>
    <property type="match status" value="1"/>
</dbReference>
<evidence type="ECO:0000256" key="10">
    <source>
        <dbReference type="ARBA" id="ARBA00023175"/>
    </source>
</evidence>
<keyword evidence="10" id="KW-0505">Motor protein</keyword>
<dbReference type="PANTHER" id="PTHR13236">
    <property type="entry name" value="DYNEIN 2 LIGHT INTERMEDIATE CHAIN, ISOFORM 2"/>
    <property type="match status" value="1"/>
</dbReference>
<keyword evidence="5" id="KW-0963">Cytoplasm</keyword>
<keyword evidence="7" id="KW-0970">Cilium biogenesis/degradation</keyword>
<dbReference type="InterPro" id="IPR040045">
    <property type="entry name" value="DYNC2LI1"/>
</dbReference>
<evidence type="ECO:0000256" key="12">
    <source>
        <dbReference type="ARBA" id="ARBA00023273"/>
    </source>
</evidence>
<organism evidence="13 14">
    <name type="scientific">Holothuria leucospilota</name>
    <name type="common">Black long sea cucumber</name>
    <name type="synonym">Mertensiothuria leucospilota</name>
    <dbReference type="NCBI Taxonomy" id="206669"/>
    <lineage>
        <taxon>Eukaryota</taxon>
        <taxon>Metazoa</taxon>
        <taxon>Echinodermata</taxon>
        <taxon>Eleutherozoa</taxon>
        <taxon>Echinozoa</taxon>
        <taxon>Holothuroidea</taxon>
        <taxon>Aspidochirotacea</taxon>
        <taxon>Aspidochirotida</taxon>
        <taxon>Holothuriidae</taxon>
        <taxon>Holothuria</taxon>
    </lineage>
</organism>
<evidence type="ECO:0000256" key="1">
    <source>
        <dbReference type="ARBA" id="ARBA00004120"/>
    </source>
</evidence>
<keyword evidence="4" id="KW-0217">Developmental protein</keyword>
<dbReference type="EMBL" id="JAIZAY010000003">
    <property type="protein sequence ID" value="KAJ8046035.1"/>
    <property type="molecule type" value="Genomic_DNA"/>
</dbReference>
<comment type="subcellular location">
    <subcellularLocation>
        <location evidence="1">Cytoplasm</location>
        <location evidence="1">Cytoskeleton</location>
        <location evidence="1">Cilium basal body</location>
    </subcellularLocation>
</comment>
<dbReference type="GO" id="GO:0035735">
    <property type="term" value="P:intraciliary transport involved in cilium assembly"/>
    <property type="evidence" value="ECO:0007669"/>
    <property type="project" value="InterPro"/>
</dbReference>
<keyword evidence="11" id="KW-0206">Cytoskeleton</keyword>
<evidence type="ECO:0000313" key="14">
    <source>
        <dbReference type="Proteomes" id="UP001152320"/>
    </source>
</evidence>
<dbReference type="GO" id="GO:0035721">
    <property type="term" value="P:intraciliary retrograde transport"/>
    <property type="evidence" value="ECO:0007669"/>
    <property type="project" value="InterPro"/>
</dbReference>
<dbReference type="SUPFAM" id="SSF52540">
    <property type="entry name" value="P-loop containing nucleoside triphosphate hydrolases"/>
    <property type="match status" value="1"/>
</dbReference>
<keyword evidence="9" id="KW-0969">Cilium</keyword>
<proteinExistence type="inferred from homology"/>
<comment type="similarity">
    <text evidence="2">Belongs to the dynein light intermediate chain family.</text>
</comment>
<dbReference type="GO" id="GO:0005868">
    <property type="term" value="C:cytoplasmic dynein complex"/>
    <property type="evidence" value="ECO:0007669"/>
    <property type="project" value="InterPro"/>
</dbReference>
<dbReference type="GO" id="GO:0036064">
    <property type="term" value="C:ciliary basal body"/>
    <property type="evidence" value="ECO:0007669"/>
    <property type="project" value="TreeGrafter"/>
</dbReference>
<sequence>MPRLEKSIWDIAVFEAQQQDIASTSQTAEEEASLEGAENNVLILGSKDAGKTSLILRFLEKEERPKATIALEYTFGRRAKGHNMPKVIKELTTAYLLYQHKVMNLSSIRPMCIQVSNYLVLTI</sequence>
<evidence type="ECO:0000256" key="2">
    <source>
        <dbReference type="ARBA" id="ARBA00006831"/>
    </source>
</evidence>
<evidence type="ECO:0000313" key="13">
    <source>
        <dbReference type="EMBL" id="KAJ8046035.1"/>
    </source>
</evidence>
<comment type="caution">
    <text evidence="13">The sequence shown here is derived from an EMBL/GenBank/DDBJ whole genome shotgun (WGS) entry which is preliminary data.</text>
</comment>
<evidence type="ECO:0000256" key="9">
    <source>
        <dbReference type="ARBA" id="ARBA00023069"/>
    </source>
</evidence>
<evidence type="ECO:0000256" key="11">
    <source>
        <dbReference type="ARBA" id="ARBA00023212"/>
    </source>
</evidence>
<dbReference type="OrthoDB" id="10263060at2759"/>
<evidence type="ECO:0000256" key="5">
    <source>
        <dbReference type="ARBA" id="ARBA00022490"/>
    </source>
</evidence>
<keyword evidence="12" id="KW-0966">Cell projection</keyword>
<dbReference type="InterPro" id="IPR027417">
    <property type="entry name" value="P-loop_NTPase"/>
</dbReference>
<name>A0A9Q1HHJ1_HOLLE</name>
<evidence type="ECO:0000256" key="7">
    <source>
        <dbReference type="ARBA" id="ARBA00022794"/>
    </source>
</evidence>
<dbReference type="GO" id="GO:0005874">
    <property type="term" value="C:microtubule"/>
    <property type="evidence" value="ECO:0007669"/>
    <property type="project" value="UniProtKB-KW"/>
</dbReference>
<dbReference type="GO" id="GO:0005930">
    <property type="term" value="C:axoneme"/>
    <property type="evidence" value="ECO:0007669"/>
    <property type="project" value="TreeGrafter"/>
</dbReference>
<reference evidence="13" key="1">
    <citation type="submission" date="2021-10" db="EMBL/GenBank/DDBJ databases">
        <title>Tropical sea cucumber genome reveals ecological adaptation and Cuvierian tubules defense mechanism.</title>
        <authorList>
            <person name="Chen T."/>
        </authorList>
    </citation>
    <scope>NUCLEOTIDE SEQUENCE</scope>
    <source>
        <strain evidence="13">Nanhai2018</strain>
        <tissue evidence="13">Muscle</tissue>
    </source>
</reference>
<accession>A0A9Q1HHJ1</accession>
<evidence type="ECO:0000256" key="6">
    <source>
        <dbReference type="ARBA" id="ARBA00022701"/>
    </source>
</evidence>
<evidence type="ECO:0000256" key="8">
    <source>
        <dbReference type="ARBA" id="ARBA00023017"/>
    </source>
</evidence>
<dbReference type="Proteomes" id="UP001152320">
    <property type="component" value="Chromosome 3"/>
</dbReference>
<protein>
    <recommendedName>
        <fullName evidence="3">Cytoplasmic dynein 2 light intermediate chain 1</fullName>
    </recommendedName>
</protein>
<evidence type="ECO:0000256" key="3">
    <source>
        <dbReference type="ARBA" id="ARBA00018863"/>
    </source>
</evidence>
<dbReference type="AlphaFoldDB" id="A0A9Q1HHJ1"/>
<keyword evidence="14" id="KW-1185">Reference proteome</keyword>
<keyword evidence="6" id="KW-0493">Microtubule</keyword>
<gene>
    <name evidence="13" type="ORF">HOLleu_09189</name>
</gene>
<dbReference type="GO" id="GO:0045504">
    <property type="term" value="F:dynein heavy chain binding"/>
    <property type="evidence" value="ECO:0007669"/>
    <property type="project" value="TreeGrafter"/>
</dbReference>
<evidence type="ECO:0000256" key="4">
    <source>
        <dbReference type="ARBA" id="ARBA00022473"/>
    </source>
</evidence>
<keyword evidence="8" id="KW-0243">Dynein</keyword>